<dbReference type="PANTHER" id="PTHR43375">
    <property type="entry name" value="OROTIDINE 5'-PHOSPHATE DECARBOXYLASE"/>
    <property type="match status" value="1"/>
</dbReference>
<proteinExistence type="inferred from homology"/>
<name>I3Z4G8_BELBD</name>
<evidence type="ECO:0000256" key="1">
    <source>
        <dbReference type="ARBA" id="ARBA00004861"/>
    </source>
</evidence>
<evidence type="ECO:0000256" key="5">
    <source>
        <dbReference type="ARBA" id="ARBA00023239"/>
    </source>
</evidence>
<dbReference type="Pfam" id="PF00215">
    <property type="entry name" value="OMPdecase"/>
    <property type="match status" value="1"/>
</dbReference>
<dbReference type="Gene3D" id="3.20.20.70">
    <property type="entry name" value="Aldolase class I"/>
    <property type="match status" value="1"/>
</dbReference>
<evidence type="ECO:0000256" key="3">
    <source>
        <dbReference type="ARBA" id="ARBA00022793"/>
    </source>
</evidence>
<keyword evidence="10" id="KW-1185">Reference proteome</keyword>
<dbReference type="Proteomes" id="UP000006050">
    <property type="component" value="Chromosome"/>
</dbReference>
<dbReference type="InterPro" id="IPR011995">
    <property type="entry name" value="OMPdecase_type-2"/>
</dbReference>
<evidence type="ECO:0000313" key="10">
    <source>
        <dbReference type="Proteomes" id="UP000006050"/>
    </source>
</evidence>
<dbReference type="FunFam" id="3.20.20.70:FF:000157">
    <property type="entry name" value="Orotidine 5'-phosphate decarboxylase"/>
    <property type="match status" value="1"/>
</dbReference>
<protein>
    <recommendedName>
        <fullName evidence="7">Orotidine 5'-phosphate decarboxylase</fullName>
        <ecNumber evidence="7">4.1.1.23</ecNumber>
    </recommendedName>
    <alternativeName>
        <fullName evidence="7">OMP decarboxylase</fullName>
        <shortName evidence="7">OMPDCase</shortName>
        <shortName evidence="7">OMPdecase</shortName>
    </alternativeName>
</protein>
<dbReference type="NCBIfam" id="TIGR02127">
    <property type="entry name" value="pyrF_sub2"/>
    <property type="match status" value="1"/>
</dbReference>
<dbReference type="InterPro" id="IPR011060">
    <property type="entry name" value="RibuloseP-bd_barrel"/>
</dbReference>
<accession>I3Z4G8</accession>
<dbReference type="UniPathway" id="UPA00070">
    <property type="reaction ID" value="UER00120"/>
</dbReference>
<dbReference type="GO" id="GO:0044205">
    <property type="term" value="P:'de novo' UMP biosynthetic process"/>
    <property type="evidence" value="ECO:0007669"/>
    <property type="project" value="UniProtKB-UniRule"/>
</dbReference>
<dbReference type="KEGG" id="bbd:Belba_1524"/>
<dbReference type="STRING" id="866536.Belba_1524"/>
<gene>
    <name evidence="7" type="primary">pyrF</name>
    <name evidence="9" type="ordered locus">Belba_1524</name>
</gene>
<keyword evidence="5 7" id="KW-0456">Lyase</keyword>
<comment type="similarity">
    <text evidence="2 7">Belongs to the OMP decarboxylase family. Type 2 subfamily.</text>
</comment>
<feature type="active site" description="Proton donor" evidence="7">
    <location>
        <position position="100"/>
    </location>
</feature>
<dbReference type="EC" id="4.1.1.23" evidence="7"/>
<evidence type="ECO:0000256" key="7">
    <source>
        <dbReference type="HAMAP-Rule" id="MF_01215"/>
    </source>
</evidence>
<sequence length="279" mass="30948">MPKSNRGMNKAELFDQIKQKSSFLCVGLDTDLTKIPQHLRKNSDPLFEFNKQIIDATADLAIAYKPNIAFYEALGPKGWESLQKTLEYIPNDIFTIADAKRGDIGNTSSLYAKAFFETMDFDSITVAPYMGVDSVKPFLTFEGKWVILLALTSNEGSLDFQLIASKSGKPLFQEVLEKSQLWGNTDNMMYVVGATRGEKIAEVRQIVPEHFFLVPGVGAQGGSLEEVAKFGMNATCGLLVNSSRGIIYASQEKDFAAAAKVEAMKLQQEMSELLDKYCY</sequence>
<dbReference type="EMBL" id="CP003281">
    <property type="protein sequence ID" value="AFL84136.1"/>
    <property type="molecule type" value="Genomic_DNA"/>
</dbReference>
<comment type="catalytic activity">
    <reaction evidence="6 7">
        <text>orotidine 5'-phosphate + H(+) = UMP + CO2</text>
        <dbReference type="Rhea" id="RHEA:11596"/>
        <dbReference type="ChEBI" id="CHEBI:15378"/>
        <dbReference type="ChEBI" id="CHEBI:16526"/>
        <dbReference type="ChEBI" id="CHEBI:57538"/>
        <dbReference type="ChEBI" id="CHEBI:57865"/>
        <dbReference type="EC" id="4.1.1.23"/>
    </reaction>
</comment>
<dbReference type="HOGENOM" id="CLU_060704_1_0_10"/>
<dbReference type="eggNOG" id="COG0284">
    <property type="taxonomic scope" value="Bacteria"/>
</dbReference>
<dbReference type="PANTHER" id="PTHR43375:SF1">
    <property type="entry name" value="OROTIDINE 5'-PHOSPHATE DECARBOXYLASE"/>
    <property type="match status" value="1"/>
</dbReference>
<keyword evidence="4 7" id="KW-0665">Pyrimidine biosynthesis</keyword>
<dbReference type="InterPro" id="IPR001754">
    <property type="entry name" value="OMPdeCOase_dom"/>
</dbReference>
<dbReference type="GO" id="GO:0004590">
    <property type="term" value="F:orotidine-5'-phosphate decarboxylase activity"/>
    <property type="evidence" value="ECO:0007669"/>
    <property type="project" value="UniProtKB-UniRule"/>
</dbReference>
<dbReference type="AlphaFoldDB" id="I3Z4G8"/>
<evidence type="ECO:0000259" key="8">
    <source>
        <dbReference type="SMART" id="SM00934"/>
    </source>
</evidence>
<dbReference type="PATRIC" id="fig|866536.3.peg.1580"/>
<feature type="domain" description="Orotidine 5'-phosphate decarboxylase" evidence="8">
    <location>
        <begin position="23"/>
        <end position="259"/>
    </location>
</feature>
<dbReference type="InterPro" id="IPR013785">
    <property type="entry name" value="Aldolase_TIM"/>
</dbReference>
<evidence type="ECO:0000256" key="4">
    <source>
        <dbReference type="ARBA" id="ARBA00022975"/>
    </source>
</evidence>
<dbReference type="SMART" id="SM00934">
    <property type="entry name" value="OMPdecase"/>
    <property type="match status" value="1"/>
</dbReference>
<reference evidence="10" key="1">
    <citation type="submission" date="2012-06" db="EMBL/GenBank/DDBJ databases">
        <title>The complete genome of Belliella baltica DSM 15883.</title>
        <authorList>
            <person name="Lucas S."/>
            <person name="Copeland A."/>
            <person name="Lapidus A."/>
            <person name="Goodwin L."/>
            <person name="Pitluck S."/>
            <person name="Peters L."/>
            <person name="Mikhailova N."/>
            <person name="Davenport K."/>
            <person name="Kyrpides N."/>
            <person name="Mavromatis K."/>
            <person name="Pagani I."/>
            <person name="Ivanova N."/>
            <person name="Ovchinnikova G."/>
            <person name="Zeytun A."/>
            <person name="Detter J.C."/>
            <person name="Han C."/>
            <person name="Land M."/>
            <person name="Hauser L."/>
            <person name="Markowitz V."/>
            <person name="Cheng J.-F."/>
            <person name="Hugenholtz P."/>
            <person name="Woyke T."/>
            <person name="Wu D."/>
            <person name="Tindall B."/>
            <person name="Pomrenke H."/>
            <person name="Brambilla E."/>
            <person name="Klenk H.-P."/>
            <person name="Eisen J.A."/>
        </authorList>
    </citation>
    <scope>NUCLEOTIDE SEQUENCE [LARGE SCALE GENOMIC DNA]</scope>
    <source>
        <strain evidence="10">DSM 15883 / CIP 108006 / LMG 21964 / BA134</strain>
    </source>
</reference>
<dbReference type="GO" id="GO:0006207">
    <property type="term" value="P:'de novo' pyrimidine nucleobase biosynthetic process"/>
    <property type="evidence" value="ECO:0007669"/>
    <property type="project" value="InterPro"/>
</dbReference>
<keyword evidence="3 7" id="KW-0210">Decarboxylase</keyword>
<organism evidence="9 10">
    <name type="scientific">Belliella baltica (strain DSM 15883 / CIP 108006 / LMG 21964 / BA134)</name>
    <dbReference type="NCBI Taxonomy" id="866536"/>
    <lineage>
        <taxon>Bacteria</taxon>
        <taxon>Pseudomonadati</taxon>
        <taxon>Bacteroidota</taxon>
        <taxon>Cytophagia</taxon>
        <taxon>Cytophagales</taxon>
        <taxon>Cyclobacteriaceae</taxon>
        <taxon>Belliella</taxon>
    </lineage>
</organism>
<evidence type="ECO:0000256" key="6">
    <source>
        <dbReference type="ARBA" id="ARBA00049157"/>
    </source>
</evidence>
<evidence type="ECO:0000313" key="9">
    <source>
        <dbReference type="EMBL" id="AFL84136.1"/>
    </source>
</evidence>
<evidence type="ECO:0000256" key="2">
    <source>
        <dbReference type="ARBA" id="ARBA00008847"/>
    </source>
</evidence>
<comment type="pathway">
    <text evidence="1 7">Pyrimidine metabolism; UMP biosynthesis via de novo pathway; UMP from orotate: step 2/2.</text>
</comment>
<dbReference type="CDD" id="cd04725">
    <property type="entry name" value="OMP_decarboxylase_like"/>
    <property type="match status" value="1"/>
</dbReference>
<dbReference type="HAMAP" id="MF_01215">
    <property type="entry name" value="OMPdecase_type2"/>
    <property type="match status" value="1"/>
</dbReference>
<dbReference type="SUPFAM" id="SSF51366">
    <property type="entry name" value="Ribulose-phoshate binding barrel"/>
    <property type="match status" value="1"/>
</dbReference>